<evidence type="ECO:0000313" key="2">
    <source>
        <dbReference type="Proteomes" id="UP000447873"/>
    </source>
</evidence>
<evidence type="ECO:0000313" key="1">
    <source>
        <dbReference type="EMBL" id="KAE9962736.1"/>
    </source>
</evidence>
<dbReference type="AlphaFoldDB" id="A0A8H3U422"/>
<dbReference type="EMBL" id="WNWS01000994">
    <property type="protein sequence ID" value="KAE9962736.1"/>
    <property type="molecule type" value="Genomic_DNA"/>
</dbReference>
<dbReference type="Proteomes" id="UP000447873">
    <property type="component" value="Unassembled WGS sequence"/>
</dbReference>
<reference evidence="1 2" key="1">
    <citation type="submission" date="2018-12" db="EMBL/GenBank/DDBJ databases">
        <title>Venturia inaequalis Genome Resource.</title>
        <authorList>
            <person name="Lichtner F.J."/>
        </authorList>
    </citation>
    <scope>NUCLEOTIDE SEQUENCE [LARGE SCALE GENOMIC DNA]</scope>
    <source>
        <strain evidence="1 2">120213</strain>
    </source>
</reference>
<sequence length="127" mass="13600">MVNPIIAPAELATPVTTGDEGDVPDPAAPEVRAPAELPVVTLPDDDEEVPVLPGKVAVEVLFDLEEIPSPPFVVLTTAGQVRLKDGVVDRSDVIANLASLAGLESRRLYHQTLVLPNSWHPTVCQYF</sequence>
<organism evidence="1 2">
    <name type="scientific">Venturia inaequalis</name>
    <name type="common">Apple scab fungus</name>
    <dbReference type="NCBI Taxonomy" id="5025"/>
    <lineage>
        <taxon>Eukaryota</taxon>
        <taxon>Fungi</taxon>
        <taxon>Dikarya</taxon>
        <taxon>Ascomycota</taxon>
        <taxon>Pezizomycotina</taxon>
        <taxon>Dothideomycetes</taxon>
        <taxon>Pleosporomycetidae</taxon>
        <taxon>Venturiales</taxon>
        <taxon>Venturiaceae</taxon>
        <taxon>Venturia</taxon>
    </lineage>
</organism>
<gene>
    <name evidence="1" type="ORF">EG328_012091</name>
</gene>
<protein>
    <submittedName>
        <fullName evidence="1">Uncharacterized protein</fullName>
    </submittedName>
</protein>
<accession>A0A8H3U422</accession>
<name>A0A8H3U422_VENIN</name>
<proteinExistence type="predicted"/>
<comment type="caution">
    <text evidence="1">The sequence shown here is derived from an EMBL/GenBank/DDBJ whole genome shotgun (WGS) entry which is preliminary data.</text>
</comment>